<evidence type="ECO:0000259" key="8">
    <source>
        <dbReference type="PROSITE" id="PS50268"/>
    </source>
</evidence>
<protein>
    <submittedName>
        <fullName evidence="10">Uncharacterized protein LOC101240553 isoform X3</fullName>
    </submittedName>
</protein>
<evidence type="ECO:0000256" key="2">
    <source>
        <dbReference type="ARBA" id="ARBA00022737"/>
    </source>
</evidence>
<name>A0ABM4BGY4_HYDVU</name>
<keyword evidence="9" id="KW-1185">Reference proteome</keyword>
<feature type="domain" description="Cadherin" evidence="8">
    <location>
        <begin position="226"/>
        <end position="312"/>
    </location>
</feature>
<keyword evidence="3 5" id="KW-0106">Calcium</keyword>
<feature type="signal peptide" evidence="7">
    <location>
        <begin position="1"/>
        <end position="25"/>
    </location>
</feature>
<organism evidence="9 10">
    <name type="scientific">Hydra vulgaris</name>
    <name type="common">Hydra</name>
    <name type="synonym">Hydra attenuata</name>
    <dbReference type="NCBI Taxonomy" id="6087"/>
    <lineage>
        <taxon>Eukaryota</taxon>
        <taxon>Metazoa</taxon>
        <taxon>Cnidaria</taxon>
        <taxon>Hydrozoa</taxon>
        <taxon>Hydroidolina</taxon>
        <taxon>Anthoathecata</taxon>
        <taxon>Aplanulata</taxon>
        <taxon>Hydridae</taxon>
        <taxon>Hydra</taxon>
    </lineage>
</organism>
<proteinExistence type="predicted"/>
<keyword evidence="2" id="KW-0677">Repeat</keyword>
<dbReference type="SUPFAM" id="SSF49313">
    <property type="entry name" value="Cadherin-like"/>
    <property type="match status" value="2"/>
</dbReference>
<dbReference type="InterPro" id="IPR002126">
    <property type="entry name" value="Cadherin-like_dom"/>
</dbReference>
<dbReference type="InterPro" id="IPR015919">
    <property type="entry name" value="Cadherin-like_sf"/>
</dbReference>
<dbReference type="Gene3D" id="2.10.25.10">
    <property type="entry name" value="Laminin"/>
    <property type="match status" value="1"/>
</dbReference>
<feature type="transmembrane region" description="Helical" evidence="6">
    <location>
        <begin position="927"/>
        <end position="948"/>
    </location>
</feature>
<dbReference type="CDD" id="cd11304">
    <property type="entry name" value="Cadherin_repeat"/>
    <property type="match status" value="3"/>
</dbReference>
<evidence type="ECO:0000256" key="1">
    <source>
        <dbReference type="ARBA" id="ARBA00004370"/>
    </source>
</evidence>
<evidence type="ECO:0000313" key="10">
    <source>
        <dbReference type="RefSeq" id="XP_065648282.1"/>
    </source>
</evidence>
<feature type="domain" description="Cadherin" evidence="8">
    <location>
        <begin position="425"/>
        <end position="521"/>
    </location>
</feature>
<feature type="domain" description="Cadherin" evidence="8">
    <location>
        <begin position="522"/>
        <end position="633"/>
    </location>
</feature>
<keyword evidence="4 6" id="KW-0472">Membrane</keyword>
<dbReference type="PANTHER" id="PTHR24027:SF442">
    <property type="entry name" value="PROTOCADHERIN-15 ISOFORM X1"/>
    <property type="match status" value="1"/>
</dbReference>
<comment type="subcellular location">
    <subcellularLocation>
        <location evidence="1">Membrane</location>
    </subcellularLocation>
</comment>
<dbReference type="Gene3D" id="2.60.40.60">
    <property type="entry name" value="Cadherins"/>
    <property type="match status" value="3"/>
</dbReference>
<keyword evidence="6" id="KW-1133">Transmembrane helix</keyword>
<feature type="chain" id="PRO_5045903025" evidence="7">
    <location>
        <begin position="26"/>
        <end position="1065"/>
    </location>
</feature>
<sequence>MEMIYLKDYLATFLIFAAVTSIINCCDPCNRDDKWDEWSTWSVCNRPTLCHTGQIKRESTYKNIFACVSCSIRYEQQPCGLENNNCEQECNPNDGSCSCNISGYQLNPDKKSCSLRQCVPIVLNSCQETFSDNFGSICQQAISNCPQVLSEGSSCTFFCSNPSKYLLKKIIGLPFGENVTNAINSATCTFVSGVMKWNNQETSNYYCRRSNDPPRNLSLSSDILLEHAPVGTIIGTLSAIDEATQILSYSLNPQIDQFYIENNKLKNMKVFRLANTNNSIYLVNIRVSDNLGMYMEHVFTIKIINVNDPPTDIKIVQNTFNTFTPINSVVGVLLAIDPDVLNPTYTSDFNWSLLGNQSNFYLNGSNLILKKKIYNINKDFVITIRIRCGDKDTNEMFLEKDVSLYFSNSNDHPVNISLNLLPLFENRSVNEVVGKVSAIDLEGQEIRFDITSTNQTFGISDVNCTLKKENMVCETDFILLKPLDYETMSQVLVTITATDAHGESSFNQFQLNVLNVNEPPYGIIVFDAYISENSAPETKSACIEVHDPDFQSKVTCSLDTENSFFVMNAMCIYVKNGALIDYEENKHFTLKIVCTDDGQPPLSVSSNITIEVKDVNEAPTKICLTNTLISPNLHSYGSELSQILIEDPDIIETKEICLLKDQAFKLFTNIYNCSIYYDRTLPYDLIVGNNLTIQSDSVIEKFNVDKVFKFVIKCWENLVPSNSIETSDVFTIQGIPCPSPFVQAGAGCQCPKGLTGLNCDRNESLCLNGQCSLNEICSIFIKAKTRCVSKEFVLPVLLNTDFKTYYSGNFRFEMEIFVTETLHGNMTSYPVLSRKRRNVDVFLVESSSEQPIGSSYMFVKVILMDQEYNLVNNVQPCKILSTNQKLHCLNEADCEIMKKYGFPCAPSISAEMLLTNSQSNNSKTQSWVIWLIVVTVLVGILGVVVFVYRTKYQKISSKIPVVFYNNFEDTENSCGNVTIDNESSCLDGEKPKNNFPKINQDNFYETDQKVEHIYASIDNIPKAANLYDTRNGSLNKACQNYVNLSSCDSNQYDKLFSQDTVKMLL</sequence>
<dbReference type="RefSeq" id="XP_065648282.1">
    <property type="nucleotide sequence ID" value="XM_065792210.1"/>
</dbReference>
<dbReference type="SMART" id="SM00112">
    <property type="entry name" value="CA"/>
    <property type="match status" value="3"/>
</dbReference>
<reference evidence="10" key="1">
    <citation type="submission" date="2025-08" db="UniProtKB">
        <authorList>
            <consortium name="RefSeq"/>
        </authorList>
    </citation>
    <scope>IDENTIFICATION</scope>
</reference>
<dbReference type="PROSITE" id="PS50268">
    <property type="entry name" value="CADHERIN_2"/>
    <property type="match status" value="3"/>
</dbReference>
<dbReference type="PANTHER" id="PTHR24027">
    <property type="entry name" value="CADHERIN-23"/>
    <property type="match status" value="1"/>
</dbReference>
<evidence type="ECO:0000256" key="5">
    <source>
        <dbReference type="PROSITE-ProRule" id="PRU00043"/>
    </source>
</evidence>
<evidence type="ECO:0000256" key="4">
    <source>
        <dbReference type="ARBA" id="ARBA00023136"/>
    </source>
</evidence>
<dbReference type="Proteomes" id="UP001652625">
    <property type="component" value="Chromosome 03"/>
</dbReference>
<dbReference type="GeneID" id="101240553"/>
<accession>A0ABM4BGY4</accession>
<dbReference type="InterPro" id="IPR039808">
    <property type="entry name" value="Cadherin"/>
</dbReference>
<evidence type="ECO:0000256" key="7">
    <source>
        <dbReference type="SAM" id="SignalP"/>
    </source>
</evidence>
<keyword evidence="6" id="KW-0812">Transmembrane</keyword>
<evidence type="ECO:0000313" key="9">
    <source>
        <dbReference type="Proteomes" id="UP001652625"/>
    </source>
</evidence>
<keyword evidence="7" id="KW-0732">Signal</keyword>
<gene>
    <name evidence="10" type="primary">LOC101240553</name>
</gene>
<evidence type="ECO:0000256" key="6">
    <source>
        <dbReference type="SAM" id="Phobius"/>
    </source>
</evidence>
<evidence type="ECO:0000256" key="3">
    <source>
        <dbReference type="ARBA" id="ARBA00022837"/>
    </source>
</evidence>